<dbReference type="RefSeq" id="WP_064856528.1">
    <property type="nucleotide sequence ID" value="NZ_LZIM01000005.1"/>
</dbReference>
<dbReference type="PANTHER" id="PTHR35526">
    <property type="entry name" value="ANTI-SIGMA-F FACTOR RSBW-RELATED"/>
    <property type="match status" value="1"/>
</dbReference>
<name>A0A1A2EB14_MYCSD</name>
<dbReference type="Pfam" id="PF14417">
    <property type="entry name" value="MEDS"/>
    <property type="match status" value="1"/>
</dbReference>
<evidence type="ECO:0000313" key="4">
    <source>
        <dbReference type="EMBL" id="OBG01679.1"/>
    </source>
</evidence>
<dbReference type="Proteomes" id="UP000093985">
    <property type="component" value="Unassembled WGS sequence"/>
</dbReference>
<accession>A0A1A2EB14</accession>
<keyword evidence="1" id="KW-0808">Transferase</keyword>
<dbReference type="OrthoDB" id="4088450at2"/>
<proteinExistence type="predicted"/>
<dbReference type="NCBIfam" id="NF041045">
    <property type="entry name" value="RsbA_anti_sig"/>
    <property type="match status" value="1"/>
</dbReference>
<feature type="domain" description="Histidine kinase/HSP90-like ATPase" evidence="2">
    <location>
        <begin position="199"/>
        <end position="310"/>
    </location>
</feature>
<keyword evidence="1" id="KW-0418">Kinase</keyword>
<dbReference type="InterPro" id="IPR047718">
    <property type="entry name" value="RsbA-like_anti_sig"/>
</dbReference>
<dbReference type="EMBL" id="LZIN01000087">
    <property type="protein sequence ID" value="OBG01679.1"/>
    <property type="molecule type" value="Genomic_DNA"/>
</dbReference>
<dbReference type="AlphaFoldDB" id="A0A1A2EB14"/>
<dbReference type="InterPro" id="IPR036890">
    <property type="entry name" value="HATPase_C_sf"/>
</dbReference>
<evidence type="ECO:0000256" key="1">
    <source>
        <dbReference type="ARBA" id="ARBA00022527"/>
    </source>
</evidence>
<evidence type="ECO:0008006" key="6">
    <source>
        <dbReference type="Google" id="ProtNLM"/>
    </source>
</evidence>
<dbReference type="CDD" id="cd16936">
    <property type="entry name" value="HATPase_RsbW-like"/>
    <property type="match status" value="1"/>
</dbReference>
<dbReference type="SUPFAM" id="SSF55874">
    <property type="entry name" value="ATPase domain of HSP90 chaperone/DNA topoisomerase II/histidine kinase"/>
    <property type="match status" value="1"/>
</dbReference>
<dbReference type="GO" id="GO:0004674">
    <property type="term" value="F:protein serine/threonine kinase activity"/>
    <property type="evidence" value="ECO:0007669"/>
    <property type="project" value="UniProtKB-KW"/>
</dbReference>
<evidence type="ECO:0000259" key="2">
    <source>
        <dbReference type="Pfam" id="PF13581"/>
    </source>
</evidence>
<dbReference type="InterPro" id="IPR050267">
    <property type="entry name" value="Anti-sigma-factor_SerPK"/>
</dbReference>
<sequence length="318" mass="34029">MIGTVDDDRGIFSHIALFYRSPREYLDSLCSFVADSVGAGFPVLVAVPEPNLSLLRDGLPGGIAEGVTLVDMSQAGRNPGHILGGVLGMFAAGHPSGRVRMVGEPVWKDRSEQEYPACVQHEALANQAFTGRDITLLCPYDATQLGSDILLDAEITHPRLDGAGHPERTSVAFSPGAAWARYNEPLPSSPTAASYTLNRLADLSAARAFAAKYARWFGFSAADIADLQLIVNELASNSLQHGSGPCTVALWESDGQLICQVRDSGYLADPMAGRWPLTHDDHQGRGLFVVNATADLVRIHSAVTGTTVQAHLRMRDPA</sequence>
<organism evidence="4 5">
    <name type="scientific">Mycolicibacter sinensis (strain JDM601)</name>
    <name type="common">Mycobacterium sinense</name>
    <dbReference type="NCBI Taxonomy" id="875328"/>
    <lineage>
        <taxon>Bacteria</taxon>
        <taxon>Bacillati</taxon>
        <taxon>Actinomycetota</taxon>
        <taxon>Actinomycetes</taxon>
        <taxon>Mycobacteriales</taxon>
        <taxon>Mycobacteriaceae</taxon>
        <taxon>Mycolicibacter</taxon>
    </lineage>
</organism>
<gene>
    <name evidence="4" type="ORF">A5771_16205</name>
</gene>
<protein>
    <recommendedName>
        <fullName evidence="6">Regulator of Sig8</fullName>
    </recommendedName>
</protein>
<keyword evidence="1" id="KW-0723">Serine/threonine-protein kinase</keyword>
<dbReference type="Pfam" id="PF13581">
    <property type="entry name" value="HATPase_c_2"/>
    <property type="match status" value="1"/>
</dbReference>
<dbReference type="InterPro" id="IPR025847">
    <property type="entry name" value="MEDS_domain"/>
</dbReference>
<dbReference type="PANTHER" id="PTHR35526:SF3">
    <property type="entry name" value="ANTI-SIGMA-F FACTOR RSBW"/>
    <property type="match status" value="1"/>
</dbReference>
<evidence type="ECO:0000313" key="5">
    <source>
        <dbReference type="Proteomes" id="UP000093985"/>
    </source>
</evidence>
<reference evidence="5" key="1">
    <citation type="submission" date="2016-06" db="EMBL/GenBank/DDBJ databases">
        <authorList>
            <person name="Sutton G."/>
            <person name="Brinkac L."/>
            <person name="Sanka R."/>
            <person name="Adams M."/>
            <person name="Lau E."/>
            <person name="Mehaffy C."/>
            <person name="Tameris M."/>
            <person name="Hatherill M."/>
            <person name="Hanekom W."/>
            <person name="Mahomed H."/>
            <person name="Mcshane H."/>
        </authorList>
    </citation>
    <scope>NUCLEOTIDE SEQUENCE [LARGE SCALE GENOMIC DNA]</scope>
    <source>
        <strain evidence="5">852014-51077_SCH5608930-a</strain>
    </source>
</reference>
<feature type="domain" description="MEDS" evidence="3">
    <location>
        <begin position="14"/>
        <end position="158"/>
    </location>
</feature>
<evidence type="ECO:0000259" key="3">
    <source>
        <dbReference type="Pfam" id="PF14417"/>
    </source>
</evidence>
<dbReference type="InterPro" id="IPR003594">
    <property type="entry name" value="HATPase_dom"/>
</dbReference>
<dbReference type="Gene3D" id="3.30.565.10">
    <property type="entry name" value="Histidine kinase-like ATPase, C-terminal domain"/>
    <property type="match status" value="1"/>
</dbReference>
<comment type="caution">
    <text evidence="4">The sequence shown here is derived from an EMBL/GenBank/DDBJ whole genome shotgun (WGS) entry which is preliminary data.</text>
</comment>